<dbReference type="Proteomes" id="UP000186922">
    <property type="component" value="Unassembled WGS sequence"/>
</dbReference>
<evidence type="ECO:0000256" key="1">
    <source>
        <dbReference type="SAM" id="MobiDB-lite"/>
    </source>
</evidence>
<sequence>MTVGVMWLTNIADVTKRMTLFARSTAYCLLQRTVQGWLEGSTAKSKLFRTSTGCVSAQFFHVKRPHPWSHLSSKESAEKHGLASGGPFAKHQDVRLRDLIAQLRRNQVVLWLLDLRAKLSALAQPEKHINSLLSKSSGEIHPSKMQDDVQTISQHADDLHSKAESLIKPSGPAKPVSSPSGPAVPPSSSDSTNKSNGT</sequence>
<protein>
    <submittedName>
        <fullName evidence="2">Uncharacterized protein</fullName>
    </submittedName>
</protein>
<organism evidence="2 3">
    <name type="scientific">Ramazzottius varieornatus</name>
    <name type="common">Water bear</name>
    <name type="synonym">Tardigrade</name>
    <dbReference type="NCBI Taxonomy" id="947166"/>
    <lineage>
        <taxon>Eukaryota</taxon>
        <taxon>Metazoa</taxon>
        <taxon>Ecdysozoa</taxon>
        <taxon>Tardigrada</taxon>
        <taxon>Eutardigrada</taxon>
        <taxon>Parachela</taxon>
        <taxon>Hypsibioidea</taxon>
        <taxon>Ramazzottiidae</taxon>
        <taxon>Ramazzottius</taxon>
    </lineage>
</organism>
<dbReference type="AlphaFoldDB" id="A0A1D1UVW9"/>
<evidence type="ECO:0000313" key="3">
    <source>
        <dbReference type="Proteomes" id="UP000186922"/>
    </source>
</evidence>
<feature type="compositionally biased region" description="Low complexity" evidence="1">
    <location>
        <begin position="168"/>
        <end position="189"/>
    </location>
</feature>
<accession>A0A1D1UVW9</accession>
<comment type="caution">
    <text evidence="2">The sequence shown here is derived from an EMBL/GenBank/DDBJ whole genome shotgun (WGS) entry which is preliminary data.</text>
</comment>
<gene>
    <name evidence="2" type="primary">RvY_04057-1</name>
    <name evidence="2" type="synonym">RvY_04057.1</name>
    <name evidence="2" type="ORF">RvY_04057</name>
</gene>
<evidence type="ECO:0000313" key="2">
    <source>
        <dbReference type="EMBL" id="GAU91882.1"/>
    </source>
</evidence>
<proteinExistence type="predicted"/>
<keyword evidence="3" id="KW-1185">Reference proteome</keyword>
<feature type="region of interest" description="Disordered" evidence="1">
    <location>
        <begin position="134"/>
        <end position="198"/>
    </location>
</feature>
<dbReference type="EMBL" id="BDGG01000002">
    <property type="protein sequence ID" value="GAU91882.1"/>
    <property type="molecule type" value="Genomic_DNA"/>
</dbReference>
<feature type="compositionally biased region" description="Basic and acidic residues" evidence="1">
    <location>
        <begin position="155"/>
        <end position="165"/>
    </location>
</feature>
<reference evidence="2 3" key="1">
    <citation type="journal article" date="2016" name="Nat. Commun.">
        <title>Extremotolerant tardigrade genome and improved radiotolerance of human cultured cells by tardigrade-unique protein.</title>
        <authorList>
            <person name="Hashimoto T."/>
            <person name="Horikawa D.D."/>
            <person name="Saito Y."/>
            <person name="Kuwahara H."/>
            <person name="Kozuka-Hata H."/>
            <person name="Shin-I T."/>
            <person name="Minakuchi Y."/>
            <person name="Ohishi K."/>
            <person name="Motoyama A."/>
            <person name="Aizu T."/>
            <person name="Enomoto A."/>
            <person name="Kondo K."/>
            <person name="Tanaka S."/>
            <person name="Hara Y."/>
            <person name="Koshikawa S."/>
            <person name="Sagara H."/>
            <person name="Miura T."/>
            <person name="Yokobori S."/>
            <person name="Miyagawa K."/>
            <person name="Suzuki Y."/>
            <person name="Kubo T."/>
            <person name="Oyama M."/>
            <person name="Kohara Y."/>
            <person name="Fujiyama A."/>
            <person name="Arakawa K."/>
            <person name="Katayama T."/>
            <person name="Toyoda A."/>
            <person name="Kunieda T."/>
        </authorList>
    </citation>
    <scope>NUCLEOTIDE SEQUENCE [LARGE SCALE GENOMIC DNA]</scope>
    <source>
        <strain evidence="2 3">YOKOZUNA-1</strain>
    </source>
</reference>
<name>A0A1D1UVW9_RAMVA</name>